<accession>A0ABX7F2P9</accession>
<evidence type="ECO:0000313" key="1">
    <source>
        <dbReference type="EMBL" id="QRF53838.1"/>
    </source>
</evidence>
<organism evidence="1 2">
    <name type="scientific">Rhizobium rosettiformans</name>
    <dbReference type="NCBI Taxonomy" id="1368430"/>
    <lineage>
        <taxon>Bacteria</taxon>
        <taxon>Pseudomonadati</taxon>
        <taxon>Pseudomonadota</taxon>
        <taxon>Alphaproteobacteria</taxon>
        <taxon>Hyphomicrobiales</taxon>
        <taxon>Rhizobiaceae</taxon>
        <taxon>Rhizobium/Agrobacterium group</taxon>
        <taxon>Rhizobium</taxon>
    </lineage>
</organism>
<name>A0ABX7F2P9_9HYPH</name>
<reference evidence="1 2" key="1">
    <citation type="submission" date="2018-09" db="EMBL/GenBank/DDBJ databases">
        <title>Rhizobium sp. MAE2-X.</title>
        <authorList>
            <person name="Lee Y."/>
            <person name="Jeon C.O."/>
        </authorList>
    </citation>
    <scope>NUCLEOTIDE SEQUENCE [LARGE SCALE GENOMIC DNA]</scope>
    <source>
        <strain evidence="1 2">MAE2-X</strain>
    </source>
</reference>
<proteinExistence type="predicted"/>
<gene>
    <name evidence="1" type="ORF">D4A92_21485</name>
</gene>
<evidence type="ECO:0000313" key="2">
    <source>
        <dbReference type="Proteomes" id="UP000596351"/>
    </source>
</evidence>
<protein>
    <recommendedName>
        <fullName evidence="3">DUF892 family protein</fullName>
    </recommendedName>
</protein>
<dbReference type="Proteomes" id="UP000596351">
    <property type="component" value="Chromosome"/>
</dbReference>
<dbReference type="EMBL" id="CP032405">
    <property type="protein sequence ID" value="QRF53838.1"/>
    <property type="molecule type" value="Genomic_DNA"/>
</dbReference>
<keyword evidence="2" id="KW-1185">Reference proteome</keyword>
<sequence length="193" mass="21182">MTMPTIRKEVYSDIPDVLDTLSTTTSMLEAFSVLLEHAHRSGEAMSHYSDGIQGMLNQQCEDLKFIEKALRDQYQEMKVSKLEVRDLATLAQWAGVSPKIAANVVSIATGINLAEGGEETYRELVETAQQVSIFRAMQGVADIEAIAKATAVPAETVSRILDEAYLYNPRRMAAIREANEKAHEAEGASYVGA</sequence>
<evidence type="ECO:0008006" key="3">
    <source>
        <dbReference type="Google" id="ProtNLM"/>
    </source>
</evidence>